<dbReference type="GO" id="GO:0016301">
    <property type="term" value="F:kinase activity"/>
    <property type="evidence" value="ECO:0007669"/>
    <property type="project" value="UniProtKB-KW"/>
</dbReference>
<organism evidence="14 15">
    <name type="scientific">Parabacteroides goldsteinii DSM 19448 = WAL 12034</name>
    <dbReference type="NCBI Taxonomy" id="927665"/>
    <lineage>
        <taxon>Bacteria</taxon>
        <taxon>Pseudomonadati</taxon>
        <taxon>Bacteroidota</taxon>
        <taxon>Bacteroidia</taxon>
        <taxon>Bacteroidales</taxon>
        <taxon>Tannerellaceae</taxon>
        <taxon>Parabacteroides</taxon>
    </lineage>
</organism>
<accession>A0A0F5IQX2</accession>
<dbReference type="GO" id="GO:0046654">
    <property type="term" value="P:tetrahydrofolate biosynthetic process"/>
    <property type="evidence" value="ECO:0007669"/>
    <property type="project" value="UniProtKB-UniPathway"/>
</dbReference>
<dbReference type="GO" id="GO:0046656">
    <property type="term" value="P:folic acid biosynthetic process"/>
    <property type="evidence" value="ECO:0007669"/>
    <property type="project" value="UniProtKB-KW"/>
</dbReference>
<protein>
    <recommendedName>
        <fullName evidence="4">2-amino-4-hydroxy-6-hydroxymethyldihydropteridine pyrophosphokinase</fullName>
        <ecNumber evidence="3">2.7.6.3</ecNumber>
    </recommendedName>
    <alternativeName>
        <fullName evidence="11">6-hydroxymethyl-7,8-dihydropterin pyrophosphokinase</fullName>
    </alternativeName>
    <alternativeName>
        <fullName evidence="12">7,8-dihydro-6-hydroxymethylpterin-pyrophosphokinase</fullName>
    </alternativeName>
</protein>
<keyword evidence="5" id="KW-0808">Transferase</keyword>
<evidence type="ECO:0000256" key="10">
    <source>
        <dbReference type="ARBA" id="ARBA00029409"/>
    </source>
</evidence>
<dbReference type="PANTHER" id="PTHR43071">
    <property type="entry name" value="2-AMINO-4-HYDROXY-6-HYDROXYMETHYLDIHYDROPTERIDINE PYROPHOSPHOKINASE"/>
    <property type="match status" value="1"/>
</dbReference>
<dbReference type="InterPro" id="IPR000550">
    <property type="entry name" value="Hppk"/>
</dbReference>
<evidence type="ECO:0000256" key="3">
    <source>
        <dbReference type="ARBA" id="ARBA00013253"/>
    </source>
</evidence>
<evidence type="ECO:0000256" key="6">
    <source>
        <dbReference type="ARBA" id="ARBA00022741"/>
    </source>
</evidence>
<evidence type="ECO:0000256" key="5">
    <source>
        <dbReference type="ARBA" id="ARBA00022679"/>
    </source>
</evidence>
<comment type="caution">
    <text evidence="14">The sequence shown here is derived from an EMBL/GenBank/DDBJ whole genome shotgun (WGS) entry which is preliminary data.</text>
</comment>
<gene>
    <name evidence="14" type="ORF">HMPREF1535_04587</name>
</gene>
<evidence type="ECO:0000256" key="9">
    <source>
        <dbReference type="ARBA" id="ARBA00022909"/>
    </source>
</evidence>
<dbReference type="PATRIC" id="fig|927665.4.peg.4706"/>
<dbReference type="RefSeq" id="WP_007658588.1">
    <property type="nucleotide sequence ID" value="NZ_KQ033913.1"/>
</dbReference>
<dbReference type="Gene3D" id="3.30.70.560">
    <property type="entry name" value="7,8-Dihydro-6-hydroxymethylpterin-pyrophosphokinase HPPK"/>
    <property type="match status" value="1"/>
</dbReference>
<dbReference type="EC" id="2.7.6.3" evidence="3"/>
<dbReference type="InterPro" id="IPR035907">
    <property type="entry name" value="Hppk_sf"/>
</dbReference>
<comment type="similarity">
    <text evidence="2">Belongs to the HPPK family.</text>
</comment>
<evidence type="ECO:0000256" key="2">
    <source>
        <dbReference type="ARBA" id="ARBA00005810"/>
    </source>
</evidence>
<evidence type="ECO:0000256" key="12">
    <source>
        <dbReference type="ARBA" id="ARBA00033413"/>
    </source>
</evidence>
<reference evidence="14 15" key="1">
    <citation type="submission" date="2013-04" db="EMBL/GenBank/DDBJ databases">
        <title>The Genome Sequence of Parabacteroides goldsteinii DSM 19448.</title>
        <authorList>
            <consortium name="The Broad Institute Genomics Platform"/>
            <person name="Earl A."/>
            <person name="Ward D."/>
            <person name="Feldgarden M."/>
            <person name="Gevers D."/>
            <person name="Martens E."/>
            <person name="Sakamoto M."/>
            <person name="Benno Y."/>
            <person name="Song Y."/>
            <person name="Liu C."/>
            <person name="Lee J."/>
            <person name="Bolanos M."/>
            <person name="Vaisanen M.L."/>
            <person name="Finegold S.M."/>
            <person name="Walker B."/>
            <person name="Young S."/>
            <person name="Zeng Q."/>
            <person name="Gargeya S."/>
            <person name="Fitzgerald M."/>
            <person name="Haas B."/>
            <person name="Abouelleil A."/>
            <person name="Allen A.W."/>
            <person name="Alvarado L."/>
            <person name="Arachchi H.M."/>
            <person name="Berlin A.M."/>
            <person name="Chapman S.B."/>
            <person name="Gainer-Dewar J."/>
            <person name="Goldberg J."/>
            <person name="Griggs A."/>
            <person name="Gujja S."/>
            <person name="Hansen M."/>
            <person name="Howarth C."/>
            <person name="Imamovic A."/>
            <person name="Ireland A."/>
            <person name="Larimer J."/>
            <person name="McCowan C."/>
            <person name="Murphy C."/>
            <person name="Pearson M."/>
            <person name="Poon T.W."/>
            <person name="Priest M."/>
            <person name="Roberts A."/>
            <person name="Saif S."/>
            <person name="Shea T."/>
            <person name="Sisk P."/>
            <person name="Sykes S."/>
            <person name="Wortman J."/>
            <person name="Nusbaum C."/>
            <person name="Birren B."/>
        </authorList>
    </citation>
    <scope>NUCLEOTIDE SEQUENCE [LARGE SCALE GENOMIC DNA]</scope>
    <source>
        <strain evidence="14 15">DSM 19448</strain>
    </source>
</reference>
<comment type="function">
    <text evidence="10">Catalyzes the transfer of pyrophosphate from adenosine triphosphate (ATP) to 6-hydroxymethyl-7,8-dihydropterin, an enzymatic step in folate biosynthesis pathway.</text>
</comment>
<evidence type="ECO:0000313" key="15">
    <source>
        <dbReference type="Proteomes" id="UP000033047"/>
    </source>
</evidence>
<comment type="pathway">
    <text evidence="1">Cofactor biosynthesis; tetrahydrofolate biosynthesis; 2-amino-4-hydroxy-6-hydroxymethyl-7,8-dihydropteridine diphosphate from 7,8-dihydroneopterin triphosphate: step 4/4.</text>
</comment>
<dbReference type="GO" id="GO:0005524">
    <property type="term" value="F:ATP binding"/>
    <property type="evidence" value="ECO:0007669"/>
    <property type="project" value="UniProtKB-KW"/>
</dbReference>
<evidence type="ECO:0000256" key="1">
    <source>
        <dbReference type="ARBA" id="ARBA00005051"/>
    </source>
</evidence>
<keyword evidence="7 14" id="KW-0418">Kinase</keyword>
<name>A0A0F5IQX2_9BACT</name>
<dbReference type="HOGENOM" id="CLU_097916_4_1_10"/>
<evidence type="ECO:0000256" key="11">
    <source>
        <dbReference type="ARBA" id="ARBA00029766"/>
    </source>
</evidence>
<evidence type="ECO:0000256" key="8">
    <source>
        <dbReference type="ARBA" id="ARBA00022840"/>
    </source>
</evidence>
<dbReference type="EMBL" id="AQHV01000025">
    <property type="protein sequence ID" value="KKB47730.1"/>
    <property type="molecule type" value="Genomic_DNA"/>
</dbReference>
<evidence type="ECO:0000256" key="7">
    <source>
        <dbReference type="ARBA" id="ARBA00022777"/>
    </source>
</evidence>
<dbReference type="PANTHER" id="PTHR43071:SF1">
    <property type="entry name" value="2-AMINO-4-HYDROXY-6-HYDROXYMETHYLDIHYDROPTERIDINE PYROPHOSPHOKINASE"/>
    <property type="match status" value="1"/>
</dbReference>
<feature type="domain" description="7,8-dihydro-6-hydroxymethylpterin-pyrophosphokinase" evidence="13">
    <location>
        <begin position="6"/>
        <end position="118"/>
    </location>
</feature>
<evidence type="ECO:0000256" key="4">
    <source>
        <dbReference type="ARBA" id="ARBA00016218"/>
    </source>
</evidence>
<keyword evidence="9" id="KW-0289">Folate biosynthesis</keyword>
<dbReference type="Pfam" id="PF01288">
    <property type="entry name" value="HPPK"/>
    <property type="match status" value="1"/>
</dbReference>
<dbReference type="STRING" id="927665.HMPREF1535_04587"/>
<evidence type="ECO:0000313" key="14">
    <source>
        <dbReference type="EMBL" id="KKB47730.1"/>
    </source>
</evidence>
<dbReference type="SUPFAM" id="SSF55083">
    <property type="entry name" value="6-hydroxymethyl-7,8-dihydropterin pyrophosphokinase, HPPK"/>
    <property type="match status" value="1"/>
</dbReference>
<dbReference type="GO" id="GO:0003848">
    <property type="term" value="F:2-amino-4-hydroxy-6-hydroxymethyldihydropteridine diphosphokinase activity"/>
    <property type="evidence" value="ECO:0007669"/>
    <property type="project" value="UniProtKB-EC"/>
</dbReference>
<evidence type="ECO:0000259" key="13">
    <source>
        <dbReference type="Pfam" id="PF01288"/>
    </source>
</evidence>
<dbReference type="Proteomes" id="UP000033047">
    <property type="component" value="Unassembled WGS sequence"/>
</dbReference>
<dbReference type="AlphaFoldDB" id="A0A0F5IQX2"/>
<keyword evidence="8" id="KW-0067">ATP-binding</keyword>
<keyword evidence="6" id="KW-0547">Nucleotide-binding</keyword>
<proteinExistence type="inferred from homology"/>
<sequence length="131" mass="15193">MLNKIILSLGSNQDQEKNMAEAVRILRNQFVSIAFSNSVYTEPIGLTGSAPFLNRVAVAYTSEQPDEIKHLLKRIEYKLQRMPDDKNFGIVPIDIDLLQWNELILKPDDLRRDYIIEGIRALENEEFKQMK</sequence>
<dbReference type="UniPathway" id="UPA00077">
    <property type="reaction ID" value="UER00155"/>
</dbReference>